<evidence type="ECO:0000313" key="1">
    <source>
        <dbReference type="EMBL" id="KAI3790968.1"/>
    </source>
</evidence>
<accession>A0ACB9H6M2</accession>
<keyword evidence="2" id="KW-1185">Reference proteome</keyword>
<evidence type="ECO:0000313" key="2">
    <source>
        <dbReference type="Proteomes" id="UP001055811"/>
    </source>
</evidence>
<dbReference type="Proteomes" id="UP001055811">
    <property type="component" value="Linkage Group LG01"/>
</dbReference>
<reference evidence="1 2" key="2">
    <citation type="journal article" date="2022" name="Mol. Ecol. Resour.">
        <title>The genomes of chicory, endive, great burdock and yacon provide insights into Asteraceae paleo-polyploidization history and plant inulin production.</title>
        <authorList>
            <person name="Fan W."/>
            <person name="Wang S."/>
            <person name="Wang H."/>
            <person name="Wang A."/>
            <person name="Jiang F."/>
            <person name="Liu H."/>
            <person name="Zhao H."/>
            <person name="Xu D."/>
            <person name="Zhang Y."/>
        </authorList>
    </citation>
    <scope>NUCLEOTIDE SEQUENCE [LARGE SCALE GENOMIC DNA]</scope>
    <source>
        <strain evidence="2">cv. Punajuju</strain>
        <tissue evidence="1">Leaves</tissue>
    </source>
</reference>
<organism evidence="1 2">
    <name type="scientific">Cichorium intybus</name>
    <name type="common">Chicory</name>
    <dbReference type="NCBI Taxonomy" id="13427"/>
    <lineage>
        <taxon>Eukaryota</taxon>
        <taxon>Viridiplantae</taxon>
        <taxon>Streptophyta</taxon>
        <taxon>Embryophyta</taxon>
        <taxon>Tracheophyta</taxon>
        <taxon>Spermatophyta</taxon>
        <taxon>Magnoliopsida</taxon>
        <taxon>eudicotyledons</taxon>
        <taxon>Gunneridae</taxon>
        <taxon>Pentapetalae</taxon>
        <taxon>asterids</taxon>
        <taxon>campanulids</taxon>
        <taxon>Asterales</taxon>
        <taxon>Asteraceae</taxon>
        <taxon>Cichorioideae</taxon>
        <taxon>Cichorieae</taxon>
        <taxon>Cichoriinae</taxon>
        <taxon>Cichorium</taxon>
    </lineage>
</organism>
<sequence>MTRNVVPVSCKNLEGDLSNLREMNSLRKTKSQILTNSSDCKLKLGDLKGALLDADFTLREMDDNADFTLREMYSRACA</sequence>
<reference evidence="2" key="1">
    <citation type="journal article" date="2022" name="Mol. Ecol. Resour.">
        <title>The genomes of chicory, endive, great burdock and yacon provide insights into Asteraceae palaeo-polyploidization history and plant inulin production.</title>
        <authorList>
            <person name="Fan W."/>
            <person name="Wang S."/>
            <person name="Wang H."/>
            <person name="Wang A."/>
            <person name="Jiang F."/>
            <person name="Liu H."/>
            <person name="Zhao H."/>
            <person name="Xu D."/>
            <person name="Zhang Y."/>
        </authorList>
    </citation>
    <scope>NUCLEOTIDE SEQUENCE [LARGE SCALE GENOMIC DNA]</scope>
    <source>
        <strain evidence="2">cv. Punajuju</strain>
    </source>
</reference>
<dbReference type="EMBL" id="CM042009">
    <property type="protein sequence ID" value="KAI3790968.1"/>
    <property type="molecule type" value="Genomic_DNA"/>
</dbReference>
<proteinExistence type="predicted"/>
<gene>
    <name evidence="1" type="ORF">L2E82_04438</name>
</gene>
<name>A0ACB9H6M2_CICIN</name>
<comment type="caution">
    <text evidence="1">The sequence shown here is derived from an EMBL/GenBank/DDBJ whole genome shotgun (WGS) entry which is preliminary data.</text>
</comment>
<protein>
    <submittedName>
        <fullName evidence="1">Uncharacterized protein</fullName>
    </submittedName>
</protein>